<evidence type="ECO:0000256" key="1">
    <source>
        <dbReference type="SAM" id="Phobius"/>
    </source>
</evidence>
<keyword evidence="1" id="KW-1133">Transmembrane helix</keyword>
<feature type="transmembrane region" description="Helical" evidence="1">
    <location>
        <begin position="400"/>
        <end position="419"/>
    </location>
</feature>
<accession>A0A318EY76</accession>
<sequence length="746" mass="84257">MKKRTYIIICAVILIILALNKGNDKYDRMFLMNSFNITNASAQNRYSATIYGDETNAGVFANGPDVNLDKGEYILTIHYKADTNKNYVNITSKIDGNDVVLSEEESCLYYEETSKEIRIIAKKDIENLKFEVEFGGIGTFILESVEIESVENIYNDSLMTVFIFALICTAIGILGYGKNIQNRKEKLEVALALIIITVCSSYILLGNSLIWGHDINYHLNRIQGIKNALLSGQFPVRIHTGLLEGYGYASPFFYPELFLYIPALLRIMGVSLVSAVQAFCILINFMTAYFMYLAAFKISKSRYIGIISSAFYVLSIYHLCDMYTRFALGEVLAMTFIPLIIYGIYELLYGDETKWKYAVAGVTGVLQSHILTMVFTIPLILIACMICIKKLLNKKRFFSCVKAVLACLLLNIWFLIPFLQLMKEDINLEQLEEPVANYALYISQLFESFTGATGTRNVVGAATGNVMPTHIGIILIVTVILALYNIFNKNIEAREERKVVGVLILFGSLTAFATTYLFPWEYLQSIPMLHDVVTKVQFPWRLLAYATAFFSIAGAYGIYYLFKSEELRKLMIIVSLAVGIIPAGMFLDDFNTGKITVYRGETIDENRIAGGEYLYTDTNPDLIKERGDITQTSSDRLLITNYSRNLGSIVLDLENTSTNQEYIEVPLLYYPGYIAELESGTRLTIERGENNVMRIDVPADTKGVLTIKYRGRKLWDLCTAVSILTLLSLLLWNHRNKLSVLLGKRK</sequence>
<dbReference type="AlphaFoldDB" id="A0A318EY76"/>
<organism evidence="2 3">
    <name type="scientific">Lachnotalea glycerini</name>
    <dbReference type="NCBI Taxonomy" id="1763509"/>
    <lineage>
        <taxon>Bacteria</taxon>
        <taxon>Bacillati</taxon>
        <taxon>Bacillota</taxon>
        <taxon>Clostridia</taxon>
        <taxon>Lachnospirales</taxon>
        <taxon>Lachnospiraceae</taxon>
        <taxon>Lachnotalea</taxon>
    </lineage>
</organism>
<gene>
    <name evidence="2" type="ORF">C8E03_101852</name>
</gene>
<comment type="caution">
    <text evidence="2">The sequence shown here is derived from an EMBL/GenBank/DDBJ whole genome shotgun (WGS) entry which is preliminary data.</text>
</comment>
<evidence type="ECO:0000313" key="2">
    <source>
        <dbReference type="EMBL" id="PXV96217.1"/>
    </source>
</evidence>
<feature type="transmembrane region" description="Helical" evidence="1">
    <location>
        <begin position="301"/>
        <end position="319"/>
    </location>
</feature>
<name>A0A318EY76_9FIRM</name>
<reference evidence="2 3" key="1">
    <citation type="submission" date="2018-05" db="EMBL/GenBank/DDBJ databases">
        <title>Genomic Encyclopedia of Type Strains, Phase IV (KMG-IV): sequencing the most valuable type-strain genomes for metagenomic binning, comparative biology and taxonomic classification.</title>
        <authorList>
            <person name="Goeker M."/>
        </authorList>
    </citation>
    <scope>NUCLEOTIDE SEQUENCE [LARGE SCALE GENOMIC DNA]</scope>
    <source>
        <strain evidence="2 3">DSM 28816</strain>
    </source>
</reference>
<feature type="transmembrane region" description="Helical" evidence="1">
    <location>
        <begin position="499"/>
        <end position="518"/>
    </location>
</feature>
<keyword evidence="1" id="KW-0472">Membrane</keyword>
<evidence type="ECO:0000313" key="3">
    <source>
        <dbReference type="Proteomes" id="UP000247523"/>
    </source>
</evidence>
<feature type="transmembrane region" description="Helical" evidence="1">
    <location>
        <begin position="245"/>
        <end position="265"/>
    </location>
</feature>
<protein>
    <recommendedName>
        <fullName evidence="4">Membrane protein 6-pyruvoyl-tetrahydropterin synthase-related domain-containing protein</fullName>
    </recommendedName>
</protein>
<feature type="transmembrane region" description="Helical" evidence="1">
    <location>
        <begin position="467"/>
        <end position="487"/>
    </location>
</feature>
<feature type="transmembrane region" description="Helical" evidence="1">
    <location>
        <begin position="158"/>
        <end position="177"/>
    </location>
</feature>
<feature type="transmembrane region" description="Helical" evidence="1">
    <location>
        <begin position="189"/>
        <end position="211"/>
    </location>
</feature>
<feature type="transmembrane region" description="Helical" evidence="1">
    <location>
        <begin position="272"/>
        <end position="295"/>
    </location>
</feature>
<feature type="transmembrane region" description="Helical" evidence="1">
    <location>
        <begin position="365"/>
        <end position="388"/>
    </location>
</feature>
<feature type="transmembrane region" description="Helical" evidence="1">
    <location>
        <begin position="326"/>
        <end position="345"/>
    </location>
</feature>
<proteinExistence type="predicted"/>
<dbReference type="EMBL" id="QICS01000001">
    <property type="protein sequence ID" value="PXV96217.1"/>
    <property type="molecule type" value="Genomic_DNA"/>
</dbReference>
<dbReference type="RefSeq" id="WP_110290356.1">
    <property type="nucleotide sequence ID" value="NZ_QICS01000001.1"/>
</dbReference>
<evidence type="ECO:0008006" key="4">
    <source>
        <dbReference type="Google" id="ProtNLM"/>
    </source>
</evidence>
<dbReference type="Proteomes" id="UP000247523">
    <property type="component" value="Unassembled WGS sequence"/>
</dbReference>
<keyword evidence="1" id="KW-0812">Transmembrane</keyword>
<feature type="transmembrane region" description="Helical" evidence="1">
    <location>
        <begin position="538"/>
        <end position="562"/>
    </location>
</feature>
<feature type="transmembrane region" description="Helical" evidence="1">
    <location>
        <begin position="714"/>
        <end position="732"/>
    </location>
</feature>